<evidence type="ECO:0000313" key="2">
    <source>
        <dbReference type="Proteomes" id="UP001207468"/>
    </source>
</evidence>
<reference evidence="1" key="1">
    <citation type="submission" date="2021-03" db="EMBL/GenBank/DDBJ databases">
        <title>Evolutionary priming and transition to the ectomycorrhizal habit in an iconic lineage of mushroom-forming fungi: is preadaptation a requirement?</title>
        <authorList>
            <consortium name="DOE Joint Genome Institute"/>
            <person name="Looney B.P."/>
            <person name="Miyauchi S."/>
            <person name="Morin E."/>
            <person name="Drula E."/>
            <person name="Courty P.E."/>
            <person name="Chicoki N."/>
            <person name="Fauchery L."/>
            <person name="Kohler A."/>
            <person name="Kuo A."/>
            <person name="LaButti K."/>
            <person name="Pangilinan J."/>
            <person name="Lipzen A."/>
            <person name="Riley R."/>
            <person name="Andreopoulos W."/>
            <person name="He G."/>
            <person name="Johnson J."/>
            <person name="Barry K.W."/>
            <person name="Grigoriev I.V."/>
            <person name="Nagy L."/>
            <person name="Hibbett D."/>
            <person name="Henrissat B."/>
            <person name="Matheny P.B."/>
            <person name="Labbe J."/>
            <person name="Martin A.F."/>
        </authorList>
    </citation>
    <scope>NUCLEOTIDE SEQUENCE</scope>
    <source>
        <strain evidence="1">BPL698</strain>
    </source>
</reference>
<evidence type="ECO:0000313" key="1">
    <source>
        <dbReference type="EMBL" id="KAI9451237.1"/>
    </source>
</evidence>
<sequence length="275" mass="28994">MSGYSSIFSSGLLASPRPDRHINRVDYSISPWPDSPINIGSDADTTPTKLSAVSIPSSEEAMNYFMPRSLDSSNASVTTSVLVGVPHLRRRRSSLSIANNGMSTVKSPQRNAGNALQRNTLMGSSGRVRSGSIDAGPADIPPIDEVGHGLVPNKTGGGRGRSRSGSMGGAMRLRRSLRKPPSIPPPTTPLPPLPMSAAVKEAMHRLPLVQTVENFAPFTPTLNPHTNSSMSLTLTSVDLTSNLKIRATMGTTSPSSSSLGESSVFGAFGARMKEN</sequence>
<dbReference type="Proteomes" id="UP001207468">
    <property type="component" value="Unassembled WGS sequence"/>
</dbReference>
<protein>
    <submittedName>
        <fullName evidence="1">Uncharacterized protein</fullName>
    </submittedName>
</protein>
<gene>
    <name evidence="1" type="ORF">F5148DRAFT_1378897</name>
</gene>
<dbReference type="EMBL" id="JAGFNK010000386">
    <property type="protein sequence ID" value="KAI9451237.1"/>
    <property type="molecule type" value="Genomic_DNA"/>
</dbReference>
<name>A0ACC0TYA2_9AGAM</name>
<proteinExistence type="predicted"/>
<organism evidence="1 2">
    <name type="scientific">Russula earlei</name>
    <dbReference type="NCBI Taxonomy" id="71964"/>
    <lineage>
        <taxon>Eukaryota</taxon>
        <taxon>Fungi</taxon>
        <taxon>Dikarya</taxon>
        <taxon>Basidiomycota</taxon>
        <taxon>Agaricomycotina</taxon>
        <taxon>Agaricomycetes</taxon>
        <taxon>Russulales</taxon>
        <taxon>Russulaceae</taxon>
        <taxon>Russula</taxon>
    </lineage>
</organism>
<comment type="caution">
    <text evidence="1">The sequence shown here is derived from an EMBL/GenBank/DDBJ whole genome shotgun (WGS) entry which is preliminary data.</text>
</comment>
<keyword evidence="2" id="KW-1185">Reference proteome</keyword>
<accession>A0ACC0TYA2</accession>